<dbReference type="AlphaFoldDB" id="A0A853ACL1"/>
<reference evidence="2 3" key="1">
    <citation type="submission" date="2020-07" db="EMBL/GenBank/DDBJ databases">
        <title>Sequencing the genomes of 1000 actinobacteria strains.</title>
        <authorList>
            <person name="Klenk H.-P."/>
        </authorList>
    </citation>
    <scope>NUCLEOTIDE SEQUENCE [LARGE SCALE GENOMIC DNA]</scope>
    <source>
        <strain evidence="2 3">DSM 44065</strain>
    </source>
</reference>
<protein>
    <recommendedName>
        <fullName evidence="1">DUF4097 domain-containing protein</fullName>
    </recommendedName>
</protein>
<dbReference type="RefSeq" id="WP_179717785.1">
    <property type="nucleotide sequence ID" value="NZ_BAABFH010000001.1"/>
</dbReference>
<gene>
    <name evidence="2" type="ORF">HNR68_000822</name>
</gene>
<comment type="caution">
    <text evidence="2">The sequence shown here is derived from an EMBL/GenBank/DDBJ whole genome shotgun (WGS) entry which is preliminary data.</text>
</comment>
<evidence type="ECO:0000259" key="1">
    <source>
        <dbReference type="Pfam" id="PF13349"/>
    </source>
</evidence>
<proteinExistence type="predicted"/>
<accession>A0A853ACL1</accession>
<organism evidence="2 3">
    <name type="scientific">Saccharopolyspora hordei</name>
    <dbReference type="NCBI Taxonomy" id="1838"/>
    <lineage>
        <taxon>Bacteria</taxon>
        <taxon>Bacillati</taxon>
        <taxon>Actinomycetota</taxon>
        <taxon>Actinomycetes</taxon>
        <taxon>Pseudonocardiales</taxon>
        <taxon>Pseudonocardiaceae</taxon>
        <taxon>Saccharopolyspora</taxon>
    </lineage>
</organism>
<dbReference type="Proteomes" id="UP000587002">
    <property type="component" value="Unassembled WGS sequence"/>
</dbReference>
<evidence type="ECO:0000313" key="3">
    <source>
        <dbReference type="Proteomes" id="UP000587002"/>
    </source>
</evidence>
<name>A0A853ACL1_9PSEU</name>
<keyword evidence="3" id="KW-1185">Reference proteome</keyword>
<dbReference type="Pfam" id="PF13349">
    <property type="entry name" value="DUF4097"/>
    <property type="match status" value="1"/>
</dbReference>
<sequence>MARLGLAIGGVALVLLGGAVAAWGALDRDEERTDPVAGIGRVVLDGGSGSVEVRYAPGGRGQVTQHVQRWGLAAWGDGDEAGHRVEGDTLVLDAGCGWNCSVSYQVTLPTPVPVEGELDSGSLSAVGMRSVRAEFRSGSVDAREVSGPVDVRTGSGSVHLAGVDGPVTVRTRSGSIDLADVAGRVEAKAGSGGISGADLRGAEVVVETGSGQIELQLTGPRSAEVTTGSGGIDLTVPADRYRVETDTGSGGVDVDVVQDPAAEKRLVLSTGSGDVRVRS</sequence>
<dbReference type="EMBL" id="JACCFJ010000001">
    <property type="protein sequence ID" value="NYI82192.1"/>
    <property type="molecule type" value="Genomic_DNA"/>
</dbReference>
<feature type="domain" description="DUF4097" evidence="1">
    <location>
        <begin position="149"/>
        <end position="277"/>
    </location>
</feature>
<dbReference type="InterPro" id="IPR025164">
    <property type="entry name" value="Toastrack_DUF4097"/>
</dbReference>
<evidence type="ECO:0000313" key="2">
    <source>
        <dbReference type="EMBL" id="NYI82192.1"/>
    </source>
</evidence>